<feature type="compositionally biased region" description="Basic and acidic residues" evidence="1">
    <location>
        <begin position="136"/>
        <end position="150"/>
    </location>
</feature>
<evidence type="ECO:0000313" key="3">
    <source>
        <dbReference type="Proteomes" id="UP000185934"/>
    </source>
</evidence>
<organism evidence="2 3">
    <name type="scientific">Dehalogenimonas formicexedens</name>
    <dbReference type="NCBI Taxonomy" id="1839801"/>
    <lineage>
        <taxon>Bacteria</taxon>
        <taxon>Bacillati</taxon>
        <taxon>Chloroflexota</taxon>
        <taxon>Dehalococcoidia</taxon>
        <taxon>Dehalococcoidales</taxon>
        <taxon>Dehalococcoidaceae</taxon>
        <taxon>Dehalogenimonas</taxon>
    </lineage>
</organism>
<reference evidence="3" key="1">
    <citation type="submission" date="2016-11" db="EMBL/GenBank/DDBJ databases">
        <title>Dehalogenimonas formicexedens sp. nov., a chlorinated alkane respiring bacterium isolated from contaminated groundwater.</title>
        <authorList>
            <person name="Key T.A."/>
            <person name="Bowman K.S."/>
            <person name="Lee I."/>
            <person name="Chun J."/>
            <person name="Albuquerque L."/>
            <person name="da Costa M.S."/>
            <person name="Rainey F.A."/>
            <person name="Moe W.M."/>
        </authorList>
    </citation>
    <scope>NUCLEOTIDE SEQUENCE [LARGE SCALE GENOMIC DNA]</scope>
    <source>
        <strain evidence="3">NSZ-14</strain>
    </source>
</reference>
<evidence type="ECO:0000313" key="2">
    <source>
        <dbReference type="EMBL" id="APV44076.1"/>
    </source>
</evidence>
<proteinExistence type="predicted"/>
<protein>
    <submittedName>
        <fullName evidence="2">Uncharacterized protein</fullName>
    </submittedName>
</protein>
<gene>
    <name evidence="2" type="ORF">Dform_00721</name>
</gene>
<sequence>MGLFDRNKIQGDELLTYIDYIGDEWILRAFQEKGAEVYTAAAAEFDPGAAAKNPAAYENIYVAANQLAQSAAELLRRKDALKSVPDKATSNYFAWHAAYSDYLSWANAQADYLGAKFMGATANEAASSEGPTLKDLQAKSEESRAAAEAEEQRLLKKLKLTPGDIDQLRDRASNAIAQDKWKPRTVATKPKEQSKRR</sequence>
<accession>A0A1P8F6G8</accession>
<dbReference type="OrthoDB" id="158617at2"/>
<feature type="region of interest" description="Disordered" evidence="1">
    <location>
        <begin position="166"/>
        <end position="197"/>
    </location>
</feature>
<keyword evidence="3" id="KW-1185">Reference proteome</keyword>
<evidence type="ECO:0000256" key="1">
    <source>
        <dbReference type="SAM" id="MobiDB-lite"/>
    </source>
</evidence>
<dbReference type="AlphaFoldDB" id="A0A1P8F6G8"/>
<dbReference type="KEGG" id="dfo:Dform_00721"/>
<name>A0A1P8F6G8_9CHLR</name>
<dbReference type="STRING" id="1839801.Dform_00721"/>
<dbReference type="Proteomes" id="UP000185934">
    <property type="component" value="Chromosome"/>
</dbReference>
<feature type="region of interest" description="Disordered" evidence="1">
    <location>
        <begin position="126"/>
        <end position="150"/>
    </location>
</feature>
<dbReference type="RefSeq" id="WP_076003809.1">
    <property type="nucleotide sequence ID" value="NZ_CP018258.1"/>
</dbReference>
<dbReference type="EMBL" id="CP018258">
    <property type="protein sequence ID" value="APV44076.1"/>
    <property type="molecule type" value="Genomic_DNA"/>
</dbReference>